<reference evidence="1 2" key="1">
    <citation type="submission" date="2024-04" db="EMBL/GenBank/DDBJ databases">
        <title>Genome sequencing and assembly of rice foliar adapted Chryseobacterium endophyticum OsEnb-ALM-A6.</title>
        <authorList>
            <person name="Kumar S."/>
            <person name="Javed M."/>
            <person name="Chouhan V."/>
            <person name="Charishma K."/>
            <person name="Patel A."/>
            <person name="Kumar M."/>
            <person name="Sahu K.P."/>
            <person name="Kumar A."/>
        </authorList>
    </citation>
    <scope>NUCLEOTIDE SEQUENCE [LARGE SCALE GENOMIC DNA]</scope>
    <source>
        <strain evidence="1 2">OsEnb-ALM-A6</strain>
    </source>
</reference>
<sequence>MKPTFFPTPQEFRQWLDQNHQTEKELLVGFYKVGTGKPSITWPESVDQALCFGWIDGVRRSIDEESYSIRFTPRKPTSIWSAVNIRKMEELTTTGLMTEAGLKAFALRKEERSAIYSHEKESAVLDPTFEKQFKANKKAWEFFNSQAPSYRKVMLHWIMGAKQEKTRVSRLEKTIRESEMGKRVL</sequence>
<accession>A0AAU6WTX9</accession>
<organism evidence="1 2">
    <name type="scientific">Chryseobacterium endophyticum</name>
    <dbReference type="NCBI Taxonomy" id="1854762"/>
    <lineage>
        <taxon>Bacteria</taxon>
        <taxon>Pseudomonadati</taxon>
        <taxon>Bacteroidota</taxon>
        <taxon>Flavobacteriia</taxon>
        <taxon>Flavobacteriales</taxon>
        <taxon>Weeksellaceae</taxon>
        <taxon>Chryseobacterium group</taxon>
        <taxon>Chryseobacterium</taxon>
    </lineage>
</organism>
<dbReference type="Proteomes" id="UP001463665">
    <property type="component" value="Chromosome"/>
</dbReference>
<evidence type="ECO:0000313" key="1">
    <source>
        <dbReference type="EMBL" id="XAO75909.1"/>
    </source>
</evidence>
<protein>
    <submittedName>
        <fullName evidence="1">YdeI/OmpD-associated family protein</fullName>
    </submittedName>
</protein>
<gene>
    <name evidence="1" type="ORF">AAFP95_08730</name>
</gene>
<proteinExistence type="predicted"/>
<dbReference type="AlphaFoldDB" id="A0AAU6WTX9"/>
<name>A0AAU6WTX9_9FLAO</name>
<dbReference type="EMBL" id="CP154834">
    <property type="protein sequence ID" value="XAO75909.1"/>
    <property type="molecule type" value="Genomic_DNA"/>
</dbReference>
<keyword evidence="2" id="KW-1185">Reference proteome</keyword>
<dbReference type="Pfam" id="PF13376">
    <property type="entry name" value="OmdA"/>
    <property type="match status" value="1"/>
</dbReference>
<evidence type="ECO:0000313" key="2">
    <source>
        <dbReference type="Proteomes" id="UP001463665"/>
    </source>
</evidence>
<dbReference type="RefSeq" id="WP_345767442.1">
    <property type="nucleotide sequence ID" value="NZ_CP154834.1"/>
</dbReference>